<keyword evidence="5 6" id="KW-0067">ATP-binding</keyword>
<dbReference type="InterPro" id="IPR006189">
    <property type="entry name" value="CHASE_dom"/>
</dbReference>
<dbReference type="InterPro" id="IPR000719">
    <property type="entry name" value="Prot_kinase_dom"/>
</dbReference>
<dbReference type="OrthoDB" id="538607at2759"/>
<dbReference type="InterPro" id="IPR051681">
    <property type="entry name" value="Ser/Thr_Kinases-Pseudokinases"/>
</dbReference>
<evidence type="ECO:0000256" key="4">
    <source>
        <dbReference type="ARBA" id="ARBA00022777"/>
    </source>
</evidence>
<feature type="domain" description="CHASE" evidence="10">
    <location>
        <begin position="150"/>
        <end position="224"/>
    </location>
</feature>
<organism evidence="11 12">
    <name type="scientific">Chlamydomonas eustigma</name>
    <dbReference type="NCBI Taxonomy" id="1157962"/>
    <lineage>
        <taxon>Eukaryota</taxon>
        <taxon>Viridiplantae</taxon>
        <taxon>Chlorophyta</taxon>
        <taxon>core chlorophytes</taxon>
        <taxon>Chlorophyceae</taxon>
        <taxon>CS clade</taxon>
        <taxon>Chlamydomonadales</taxon>
        <taxon>Chlamydomonadaceae</taxon>
        <taxon>Chlamydomonas</taxon>
    </lineage>
</organism>
<dbReference type="SMART" id="SM01079">
    <property type="entry name" value="CHASE"/>
    <property type="match status" value="1"/>
</dbReference>
<comment type="caution">
    <text evidence="11">The sequence shown here is derived from an EMBL/GenBank/DDBJ whole genome shotgun (WGS) entry which is preliminary data.</text>
</comment>
<dbReference type="EMBL" id="BEGY01000041">
    <property type="protein sequence ID" value="GAX79340.1"/>
    <property type="molecule type" value="Genomic_DNA"/>
</dbReference>
<dbReference type="PROSITE" id="PS00107">
    <property type="entry name" value="PROTEIN_KINASE_ATP"/>
    <property type="match status" value="1"/>
</dbReference>
<dbReference type="Gene3D" id="1.10.510.10">
    <property type="entry name" value="Transferase(Phosphotransferase) domain 1"/>
    <property type="match status" value="1"/>
</dbReference>
<dbReference type="Pfam" id="PF07714">
    <property type="entry name" value="PK_Tyr_Ser-Thr"/>
    <property type="match status" value="2"/>
</dbReference>
<dbReference type="PANTHER" id="PTHR44329:SF214">
    <property type="entry name" value="PROTEIN KINASE DOMAIN-CONTAINING PROTEIN"/>
    <property type="match status" value="1"/>
</dbReference>
<keyword evidence="2" id="KW-0808">Transferase</keyword>
<sequence>MKFCCKSSDCGASEKNTEVARESSDLLPQYADVQTKSWCYRKCWVLQRKPWWICIAVLCGLITVGLGLWGVLAASQTDYNSRVASAYITAKEKALNVESVISTAFNPCVTMGTVIKQNPLNWTSLNQTFYNVAMSVLEQSEAFFNIQLAPNGIIMDIIPITGFQKAVALDLLQSPTYRPDAIKTIKLNALVMAGPTILLNGIQALLGRFPVFIDGVPANETFGFQSVLSGPPTLGIYQNGTYNEGTFNRSLYSPRGGNCSDEYCYLNETSSKFWGFVNVVVGWEKIKDVANLYDLCSQYDFIMTYTNEYGVPFVPIAMCSDVTNIITDIPAAGGGNLTNGTLGSYTLDDFLAKDAVQVDISALNNEWTLWVVDNRGWTPSYKTPLIILVVFGSFILTLMILLLMASHLEQHLMLAEQRAVNQRLAETKAVLEEEKFHTDALIKRQLDLISCFASNSDKKRPSSKEMLRTSMEASTLERIEAVRQQLNLSQNGEEEIQITALLGAGTFGKVYRGLWKGSEVAVKTIVLPANMGASAKQEKMAIMEAAISSSLTHPNIVQTYTYSIKPIKDSVTMVGPEYGSTAVLTPASTASFADYERTDSAVDGAVSVTPPCKSESDSRVFSYEVRLVIEYCNLGCLRTALDAGIFFSSCGFNFQAVLDTAADIARAMVHLHRSNVLHMDLKSQNVMLTSHMPGPEGGRGFIAKVADFGLSVSLDSTQSHMSSLFQGTLTHMAPEVIMKGTASKASDVYAFGITMWELLTGQVAFANVPNPHLGHAITAGKQRPVFSVGAPAAYRDLAHACWQEDVDSRPTFEVVLQRLINLREQYTGKTNTLDTSQLSALPKHSLLLVAFNNSIAMKQPPLTSVAEICEDESVDVLAPKLEVAGEYLVGGGEGDAVIGKDKKEVHLEPLQQQQGSINRRPKLSAPPLSPSAYLNTGSGFNLTGLVLGPLPGGEDVNSSCESLTFGHIGKPLEKVSEGHAYSEVHTSLPSSEPDVMSSRHSIA</sequence>
<accession>A0A250X996</accession>
<dbReference type="Proteomes" id="UP000232323">
    <property type="component" value="Unassembled WGS sequence"/>
</dbReference>
<reference evidence="11 12" key="1">
    <citation type="submission" date="2017-08" db="EMBL/GenBank/DDBJ databases">
        <title>Acidophilic green algal genome provides insights into adaptation to an acidic environment.</title>
        <authorList>
            <person name="Hirooka S."/>
            <person name="Hirose Y."/>
            <person name="Kanesaki Y."/>
            <person name="Higuchi S."/>
            <person name="Fujiwara T."/>
            <person name="Onuma R."/>
            <person name="Era A."/>
            <person name="Ohbayashi R."/>
            <person name="Uzuka A."/>
            <person name="Nozaki H."/>
            <person name="Yoshikawa H."/>
            <person name="Miyagishima S.Y."/>
        </authorList>
    </citation>
    <scope>NUCLEOTIDE SEQUENCE [LARGE SCALE GENOMIC DNA]</scope>
    <source>
        <strain evidence="11 12">NIES-2499</strain>
    </source>
</reference>
<evidence type="ECO:0000256" key="3">
    <source>
        <dbReference type="ARBA" id="ARBA00022741"/>
    </source>
</evidence>
<evidence type="ECO:0000256" key="1">
    <source>
        <dbReference type="ARBA" id="ARBA00022527"/>
    </source>
</evidence>
<keyword evidence="8" id="KW-0472">Membrane</keyword>
<feature type="binding site" evidence="6">
    <location>
        <position position="523"/>
    </location>
    <ligand>
        <name>ATP</name>
        <dbReference type="ChEBI" id="CHEBI:30616"/>
    </ligand>
</feature>
<keyword evidence="8" id="KW-1133">Transmembrane helix</keyword>
<dbReference type="InterPro" id="IPR017441">
    <property type="entry name" value="Protein_kinase_ATP_BS"/>
</dbReference>
<protein>
    <recommendedName>
        <fullName evidence="13">Protein kinase domain-containing protein</fullName>
    </recommendedName>
</protein>
<dbReference type="InterPro" id="IPR011009">
    <property type="entry name" value="Kinase-like_dom_sf"/>
</dbReference>
<dbReference type="GO" id="GO:0005524">
    <property type="term" value="F:ATP binding"/>
    <property type="evidence" value="ECO:0007669"/>
    <property type="project" value="UniProtKB-UniRule"/>
</dbReference>
<proteinExistence type="predicted"/>
<evidence type="ECO:0000256" key="8">
    <source>
        <dbReference type="SAM" id="Phobius"/>
    </source>
</evidence>
<feature type="transmembrane region" description="Helical" evidence="8">
    <location>
        <begin position="385"/>
        <end position="405"/>
    </location>
</feature>
<feature type="transmembrane region" description="Helical" evidence="8">
    <location>
        <begin position="50"/>
        <end position="72"/>
    </location>
</feature>
<evidence type="ECO:0000313" key="12">
    <source>
        <dbReference type="Proteomes" id="UP000232323"/>
    </source>
</evidence>
<dbReference type="InterPro" id="IPR008271">
    <property type="entry name" value="Ser/Thr_kinase_AS"/>
</dbReference>
<name>A0A250X996_9CHLO</name>
<dbReference type="GO" id="GO:0004674">
    <property type="term" value="F:protein serine/threonine kinase activity"/>
    <property type="evidence" value="ECO:0007669"/>
    <property type="project" value="UniProtKB-KW"/>
</dbReference>
<dbReference type="AlphaFoldDB" id="A0A250X996"/>
<dbReference type="STRING" id="1157962.A0A250X996"/>
<evidence type="ECO:0000256" key="7">
    <source>
        <dbReference type="SAM" id="MobiDB-lite"/>
    </source>
</evidence>
<keyword evidence="8" id="KW-0812">Transmembrane</keyword>
<feature type="region of interest" description="Disordered" evidence="7">
    <location>
        <begin position="980"/>
        <end position="1003"/>
    </location>
</feature>
<evidence type="ECO:0008006" key="13">
    <source>
        <dbReference type="Google" id="ProtNLM"/>
    </source>
</evidence>
<dbReference type="PROSITE" id="PS00108">
    <property type="entry name" value="PROTEIN_KINASE_ST"/>
    <property type="match status" value="1"/>
</dbReference>
<dbReference type="Gene3D" id="3.30.200.20">
    <property type="entry name" value="Phosphorylase Kinase, domain 1"/>
    <property type="match status" value="1"/>
</dbReference>
<dbReference type="PANTHER" id="PTHR44329">
    <property type="entry name" value="SERINE/THREONINE-PROTEIN KINASE TNNI3K-RELATED"/>
    <property type="match status" value="1"/>
</dbReference>
<evidence type="ECO:0000313" key="11">
    <source>
        <dbReference type="EMBL" id="GAX79340.1"/>
    </source>
</evidence>
<evidence type="ECO:0000256" key="5">
    <source>
        <dbReference type="ARBA" id="ARBA00022840"/>
    </source>
</evidence>
<evidence type="ECO:0000259" key="9">
    <source>
        <dbReference type="PROSITE" id="PS50011"/>
    </source>
</evidence>
<keyword evidence="12" id="KW-1185">Reference proteome</keyword>
<dbReference type="SMART" id="SM00220">
    <property type="entry name" value="S_TKc"/>
    <property type="match status" value="1"/>
</dbReference>
<dbReference type="PROSITE" id="PS50839">
    <property type="entry name" value="CHASE"/>
    <property type="match status" value="1"/>
</dbReference>
<gene>
    <name evidence="11" type="ORF">CEUSTIGMA_g6782.t1</name>
</gene>
<keyword evidence="4" id="KW-0418">Kinase</keyword>
<keyword evidence="3 6" id="KW-0547">Nucleotide-binding</keyword>
<keyword evidence="1" id="KW-0723">Serine/threonine-protein kinase</keyword>
<evidence type="ECO:0000259" key="10">
    <source>
        <dbReference type="PROSITE" id="PS50839"/>
    </source>
</evidence>
<dbReference type="PROSITE" id="PS50011">
    <property type="entry name" value="PROTEIN_KINASE_DOM"/>
    <property type="match status" value="1"/>
</dbReference>
<dbReference type="InterPro" id="IPR001245">
    <property type="entry name" value="Ser-Thr/Tyr_kinase_cat_dom"/>
</dbReference>
<feature type="domain" description="Protein kinase" evidence="9">
    <location>
        <begin position="496"/>
        <end position="827"/>
    </location>
</feature>
<evidence type="ECO:0000256" key="6">
    <source>
        <dbReference type="PROSITE-ProRule" id="PRU10141"/>
    </source>
</evidence>
<dbReference type="SUPFAM" id="SSF56112">
    <property type="entry name" value="Protein kinase-like (PK-like)"/>
    <property type="match status" value="1"/>
</dbReference>
<evidence type="ECO:0000256" key="2">
    <source>
        <dbReference type="ARBA" id="ARBA00022679"/>
    </source>
</evidence>